<keyword evidence="3" id="KW-1185">Reference proteome</keyword>
<dbReference type="EMBL" id="FOZK01000001">
    <property type="protein sequence ID" value="SFR88748.1"/>
    <property type="molecule type" value="Genomic_DNA"/>
</dbReference>
<evidence type="ECO:0000256" key="1">
    <source>
        <dbReference type="SAM" id="MobiDB-lite"/>
    </source>
</evidence>
<evidence type="ECO:0000313" key="3">
    <source>
        <dbReference type="Proteomes" id="UP000199062"/>
    </source>
</evidence>
<evidence type="ECO:0000313" key="2">
    <source>
        <dbReference type="EMBL" id="SFR88748.1"/>
    </source>
</evidence>
<name>A0A1I6KCI7_9EURY</name>
<feature type="region of interest" description="Disordered" evidence="1">
    <location>
        <begin position="64"/>
        <end position="94"/>
    </location>
</feature>
<sequence length="207" mass="22556">MWNTQNLPQRRVLLGIRGSSGHFQVGSKYAETLLRRTLDVASDGLGRFEALNWYRGARRRRPESWPANRWAGSESRPGRPGCGSRPRRGSPGLSHSGGCNFVPAFDGICRVERPPGLKTTTISPELGYGLDADLSASTMGVVLIACTRERERRELVLVPVDSAVRGHRRAGFNPLAVLVCLAVSNSRGLGPSVAGNRCLSNVRRPQL</sequence>
<reference evidence="2 3" key="1">
    <citation type="submission" date="2016-10" db="EMBL/GenBank/DDBJ databases">
        <authorList>
            <person name="de Groot N.N."/>
        </authorList>
    </citation>
    <scope>NUCLEOTIDE SEQUENCE [LARGE SCALE GENOMIC DNA]</scope>
    <source>
        <strain evidence="2 3">CGMCC 1.10457</strain>
    </source>
</reference>
<dbReference type="Proteomes" id="UP000199062">
    <property type="component" value="Unassembled WGS sequence"/>
</dbReference>
<dbReference type="AlphaFoldDB" id="A0A1I6KCI7"/>
<proteinExistence type="predicted"/>
<protein>
    <submittedName>
        <fullName evidence="2">Uncharacterized protein</fullName>
    </submittedName>
</protein>
<feature type="compositionally biased region" description="Low complexity" evidence="1">
    <location>
        <begin position="72"/>
        <end position="94"/>
    </location>
</feature>
<dbReference type="STRING" id="767519.SAMN05216559_0530"/>
<gene>
    <name evidence="2" type="ORF">SAMN05216559_0530</name>
</gene>
<accession>A0A1I6KCI7</accession>
<organism evidence="2 3">
    <name type="scientific">Halomicrobium zhouii</name>
    <dbReference type="NCBI Taxonomy" id="767519"/>
    <lineage>
        <taxon>Archaea</taxon>
        <taxon>Methanobacteriati</taxon>
        <taxon>Methanobacteriota</taxon>
        <taxon>Stenosarchaea group</taxon>
        <taxon>Halobacteria</taxon>
        <taxon>Halobacteriales</taxon>
        <taxon>Haloarculaceae</taxon>
        <taxon>Halomicrobium</taxon>
    </lineage>
</organism>